<name>A0A285ZZU7_9SPHI</name>
<dbReference type="Proteomes" id="UP000219281">
    <property type="component" value="Unassembled WGS sequence"/>
</dbReference>
<dbReference type="SUPFAM" id="SSF55154">
    <property type="entry name" value="CYTH-like phosphatases"/>
    <property type="match status" value="1"/>
</dbReference>
<dbReference type="InterPro" id="IPR033469">
    <property type="entry name" value="CYTH-like_dom_sf"/>
</dbReference>
<gene>
    <name evidence="3" type="ORF">SAMN06297358_2141</name>
</gene>
<feature type="domain" description="CYTH" evidence="2">
    <location>
        <begin position="2"/>
        <end position="149"/>
    </location>
</feature>
<accession>A0A285ZZU7</accession>
<dbReference type="InterPro" id="IPR012042">
    <property type="entry name" value="NeuTTM/CthTTM-like"/>
</dbReference>
<evidence type="ECO:0000256" key="1">
    <source>
        <dbReference type="PIRSR" id="PIRSR016487-1"/>
    </source>
</evidence>
<organism evidence="3 4">
    <name type="scientific">Pedobacter xixiisoli</name>
    <dbReference type="NCBI Taxonomy" id="1476464"/>
    <lineage>
        <taxon>Bacteria</taxon>
        <taxon>Pseudomonadati</taxon>
        <taxon>Bacteroidota</taxon>
        <taxon>Sphingobacteriia</taxon>
        <taxon>Sphingobacteriales</taxon>
        <taxon>Sphingobacteriaceae</taxon>
        <taxon>Pedobacter</taxon>
    </lineage>
</organism>
<reference evidence="4" key="1">
    <citation type="submission" date="2017-09" db="EMBL/GenBank/DDBJ databases">
        <authorList>
            <person name="Varghese N."/>
            <person name="Submissions S."/>
        </authorList>
    </citation>
    <scope>NUCLEOTIDE SEQUENCE [LARGE SCALE GENOMIC DNA]</scope>
    <source>
        <strain evidence="4">CGMCC 1.12803</strain>
    </source>
</reference>
<dbReference type="CDD" id="cd07891">
    <property type="entry name" value="CYTH-like_CthTTM-like_1"/>
    <property type="match status" value="1"/>
</dbReference>
<protein>
    <submittedName>
        <fullName evidence="3">Adenylate cyclase</fullName>
    </submittedName>
</protein>
<proteinExistence type="predicted"/>
<evidence type="ECO:0000259" key="2">
    <source>
        <dbReference type="PROSITE" id="PS51707"/>
    </source>
</evidence>
<evidence type="ECO:0000313" key="3">
    <source>
        <dbReference type="EMBL" id="SOD15165.1"/>
    </source>
</evidence>
<dbReference type="PROSITE" id="PS51707">
    <property type="entry name" value="CYTH"/>
    <property type="match status" value="1"/>
</dbReference>
<dbReference type="PIRSF" id="PIRSF016487">
    <property type="entry name" value="CYTH_UCP016487"/>
    <property type="match status" value="1"/>
</dbReference>
<dbReference type="PANTHER" id="PTHR40114">
    <property type="entry name" value="SLR0698 PROTEIN"/>
    <property type="match status" value="1"/>
</dbReference>
<dbReference type="AlphaFoldDB" id="A0A285ZZU7"/>
<dbReference type="RefSeq" id="WP_097131703.1">
    <property type="nucleotide sequence ID" value="NZ_OCMT01000002.1"/>
</dbReference>
<dbReference type="Pfam" id="PF01928">
    <property type="entry name" value="CYTH"/>
    <property type="match status" value="1"/>
</dbReference>
<keyword evidence="4" id="KW-1185">Reference proteome</keyword>
<dbReference type="SMART" id="SM01118">
    <property type="entry name" value="CYTH"/>
    <property type="match status" value="1"/>
</dbReference>
<dbReference type="OrthoDB" id="9805588at2"/>
<dbReference type="Gene3D" id="2.40.320.10">
    <property type="entry name" value="Hypothetical Protein Pfu-838710-001"/>
    <property type="match status" value="1"/>
</dbReference>
<evidence type="ECO:0000313" key="4">
    <source>
        <dbReference type="Proteomes" id="UP000219281"/>
    </source>
</evidence>
<dbReference type="InterPro" id="IPR023577">
    <property type="entry name" value="CYTH_domain"/>
</dbReference>
<dbReference type="EMBL" id="OCMT01000002">
    <property type="protein sequence ID" value="SOD15165.1"/>
    <property type="molecule type" value="Genomic_DNA"/>
</dbReference>
<feature type="active site" description="Proton acceptor" evidence="1">
    <location>
        <position position="31"/>
    </location>
</feature>
<dbReference type="PANTHER" id="PTHR40114:SF1">
    <property type="entry name" value="SLR0698 PROTEIN"/>
    <property type="match status" value="1"/>
</dbReference>
<sequence>MAVEIEHKYLVLENIWDKEVAHDHMVIRQGYLQTDPNKTIRVRTKGPQGYLTIKGKAVGASRPEFEYEIPVEEANELLNHFCTNLIDKTRYYVVYEGKTWEVDVFGGLNEGLVVAEIELSSEGETYSLPSWAGENVTTDMRYANSNLTINPFSMW</sequence>